<dbReference type="RefSeq" id="WP_009374577.1">
    <property type="nucleotide sequence ID" value="NZ_ALJD01000002.1"/>
</dbReference>
<dbReference type="AlphaFoldDB" id="J3F0C7"/>
<evidence type="ECO:0000259" key="5">
    <source>
        <dbReference type="PROSITE" id="PS50110"/>
    </source>
</evidence>
<evidence type="ECO:0000313" key="8">
    <source>
        <dbReference type="EMBL" id="EJN61512.1"/>
    </source>
</evidence>
<reference evidence="8 9" key="1">
    <citation type="journal article" date="2012" name="J. Bacteriol.">
        <title>Draft Genome Sequence of the Extremely Halophilic Archaeon Halogranum salarium B-1T.</title>
        <authorList>
            <person name="Kim K.K."/>
            <person name="Lee K.C."/>
            <person name="Lee J.S."/>
        </authorList>
    </citation>
    <scope>NUCLEOTIDE SEQUENCE [LARGE SCALE GENOMIC DNA]</scope>
    <source>
        <strain evidence="8 9">B-1</strain>
    </source>
</reference>
<dbReference type="PROSITE" id="PS50112">
    <property type="entry name" value="PAS"/>
    <property type="match status" value="1"/>
</dbReference>
<protein>
    <recommendedName>
        <fullName evidence="10">HTR-like protein</fullName>
    </recommendedName>
</protein>
<feature type="domain" description="PAS" evidence="6">
    <location>
        <begin position="133"/>
        <end position="206"/>
    </location>
</feature>
<dbReference type="eggNOG" id="arCOG02369">
    <property type="taxonomic scope" value="Archaea"/>
</dbReference>
<comment type="caution">
    <text evidence="8">The sequence shown here is derived from an EMBL/GenBank/DDBJ whole genome shotgun (WGS) entry which is preliminary data.</text>
</comment>
<keyword evidence="1 4" id="KW-0597">Phosphoprotein</keyword>
<dbReference type="PANTHER" id="PTHR44591:SF3">
    <property type="entry name" value="RESPONSE REGULATORY DOMAIN-CONTAINING PROTEIN"/>
    <property type="match status" value="1"/>
</dbReference>
<dbReference type="EMBL" id="ALJD01000002">
    <property type="protein sequence ID" value="EJN61512.1"/>
    <property type="molecule type" value="Genomic_DNA"/>
</dbReference>
<accession>J3F0C7</accession>
<dbReference type="Gene3D" id="3.40.50.2300">
    <property type="match status" value="1"/>
</dbReference>
<dbReference type="InterPro" id="IPR013655">
    <property type="entry name" value="PAS_fold_3"/>
</dbReference>
<dbReference type="GO" id="GO:0000160">
    <property type="term" value="P:phosphorelay signal transduction system"/>
    <property type="evidence" value="ECO:0007669"/>
    <property type="project" value="InterPro"/>
</dbReference>
<evidence type="ECO:0000259" key="7">
    <source>
        <dbReference type="PROSITE" id="PS50113"/>
    </source>
</evidence>
<evidence type="ECO:0000259" key="6">
    <source>
        <dbReference type="PROSITE" id="PS50112"/>
    </source>
</evidence>
<evidence type="ECO:0000256" key="2">
    <source>
        <dbReference type="ARBA" id="ARBA00022679"/>
    </source>
</evidence>
<feature type="modified residue" description="4-aspartylphosphate" evidence="4">
    <location>
        <position position="57"/>
    </location>
</feature>
<dbReference type="InterPro" id="IPR000700">
    <property type="entry name" value="PAS-assoc_C"/>
</dbReference>
<dbReference type="SUPFAM" id="SSF55785">
    <property type="entry name" value="PYP-like sensor domain (PAS domain)"/>
    <property type="match status" value="1"/>
</dbReference>
<feature type="domain" description="Response regulatory" evidence="5">
    <location>
        <begin position="6"/>
        <end position="122"/>
    </location>
</feature>
<gene>
    <name evidence="8" type="ORF">HSB1_05530</name>
</gene>
<evidence type="ECO:0008006" key="10">
    <source>
        <dbReference type="Google" id="ProtNLM"/>
    </source>
</evidence>
<dbReference type="Pfam" id="PF01590">
    <property type="entry name" value="GAF"/>
    <property type="match status" value="1"/>
</dbReference>
<sequence length="444" mass="50364">MSDGIRVLHVDDDPDFGELTAILLERVDARFTVETVSSADEGLARFTTERFDCLVSDYDMPEKTGIDFLEAVREAHPDFPFILFTGKGSEEIASDAISAGVTDYLQKGSGTDHYSLLANRISNAVSRHRAEKAEQWMHELGEKSDDVLWMFTSDWEDLLFVNSAYERVWGQTTTSLQRRPESFFDGVHPEDRARVKTAMDHLSEGNSVDFECRVNEREQYSRWVWARGHPITDEDGTVVRLTGFTRDVTDRKEREEERRATVEFLRNLSDVTTNPTLTVGEKIEQLLAQGCEKLDSPYGIVTAIEFDGEQPDSNHGTQTVVMSHRSHERSQPGQSCSLSKAYCRKTIEQDDLLTVHDVRATDWEGTSADERFDFGSYIGGKLLVDDELYGTLCFASQTPRDRPFTDAQKTFVKLVSKWVSYEVERELTRSDDDDATLKTRLGGD</sequence>
<dbReference type="InterPro" id="IPR029016">
    <property type="entry name" value="GAF-like_dom_sf"/>
</dbReference>
<dbReference type="SUPFAM" id="SSF55781">
    <property type="entry name" value="GAF domain-like"/>
    <property type="match status" value="1"/>
</dbReference>
<dbReference type="Pfam" id="PF00072">
    <property type="entry name" value="Response_reg"/>
    <property type="match status" value="1"/>
</dbReference>
<dbReference type="Gene3D" id="3.30.450.20">
    <property type="entry name" value="PAS domain"/>
    <property type="match status" value="1"/>
</dbReference>
<dbReference type="InterPro" id="IPR035965">
    <property type="entry name" value="PAS-like_dom_sf"/>
</dbReference>
<dbReference type="InterPro" id="IPR011006">
    <property type="entry name" value="CheY-like_superfamily"/>
</dbReference>
<keyword evidence="2" id="KW-0808">Transferase</keyword>
<dbReference type="Proteomes" id="UP000007813">
    <property type="component" value="Unassembled WGS sequence"/>
</dbReference>
<dbReference type="GO" id="GO:0016301">
    <property type="term" value="F:kinase activity"/>
    <property type="evidence" value="ECO:0007669"/>
    <property type="project" value="UniProtKB-KW"/>
</dbReference>
<evidence type="ECO:0000313" key="9">
    <source>
        <dbReference type="Proteomes" id="UP000007813"/>
    </source>
</evidence>
<dbReference type="NCBIfam" id="TIGR00229">
    <property type="entry name" value="sensory_box"/>
    <property type="match status" value="1"/>
</dbReference>
<organism evidence="8 9">
    <name type="scientific">Halogranum salarium B-1</name>
    <dbReference type="NCBI Taxonomy" id="1210908"/>
    <lineage>
        <taxon>Archaea</taxon>
        <taxon>Methanobacteriati</taxon>
        <taxon>Methanobacteriota</taxon>
        <taxon>Stenosarchaea group</taxon>
        <taxon>Halobacteria</taxon>
        <taxon>Halobacteriales</taxon>
        <taxon>Haloferacaceae</taxon>
    </lineage>
</organism>
<dbReference type="InterPro" id="IPR003018">
    <property type="entry name" value="GAF"/>
</dbReference>
<feature type="domain" description="PAC" evidence="7">
    <location>
        <begin position="208"/>
        <end position="260"/>
    </location>
</feature>
<dbReference type="PROSITE" id="PS50113">
    <property type="entry name" value="PAC"/>
    <property type="match status" value="1"/>
</dbReference>
<dbReference type="PATRIC" id="fig|1210908.3.peg.528"/>
<name>J3F0C7_9EURY</name>
<dbReference type="CDD" id="cd00156">
    <property type="entry name" value="REC"/>
    <property type="match status" value="1"/>
</dbReference>
<dbReference type="eggNOG" id="arCOG02387">
    <property type="taxonomic scope" value="Archaea"/>
</dbReference>
<dbReference type="Pfam" id="PF08447">
    <property type="entry name" value="PAS_3"/>
    <property type="match status" value="1"/>
</dbReference>
<evidence type="ECO:0000256" key="4">
    <source>
        <dbReference type="PROSITE-ProRule" id="PRU00169"/>
    </source>
</evidence>
<dbReference type="InterPro" id="IPR050595">
    <property type="entry name" value="Bact_response_regulator"/>
</dbReference>
<dbReference type="InterPro" id="IPR000014">
    <property type="entry name" value="PAS"/>
</dbReference>
<dbReference type="SMART" id="SM00448">
    <property type="entry name" value="REC"/>
    <property type="match status" value="1"/>
</dbReference>
<evidence type="ECO:0000256" key="1">
    <source>
        <dbReference type="ARBA" id="ARBA00022553"/>
    </source>
</evidence>
<dbReference type="OrthoDB" id="8127at2157"/>
<dbReference type="PANTHER" id="PTHR44591">
    <property type="entry name" value="STRESS RESPONSE REGULATOR PROTEIN 1"/>
    <property type="match status" value="1"/>
</dbReference>
<keyword evidence="3" id="KW-0418">Kinase</keyword>
<dbReference type="CDD" id="cd00130">
    <property type="entry name" value="PAS"/>
    <property type="match status" value="1"/>
</dbReference>
<proteinExistence type="predicted"/>
<dbReference type="InterPro" id="IPR001789">
    <property type="entry name" value="Sig_transdc_resp-reg_receiver"/>
</dbReference>
<dbReference type="SUPFAM" id="SSF52172">
    <property type="entry name" value="CheY-like"/>
    <property type="match status" value="1"/>
</dbReference>
<dbReference type="PROSITE" id="PS50110">
    <property type="entry name" value="RESPONSE_REGULATORY"/>
    <property type="match status" value="1"/>
</dbReference>
<dbReference type="Gene3D" id="3.30.450.40">
    <property type="match status" value="1"/>
</dbReference>
<evidence type="ECO:0000256" key="3">
    <source>
        <dbReference type="ARBA" id="ARBA00022777"/>
    </source>
</evidence>